<reference evidence="2" key="2">
    <citation type="journal article" date="2023" name="IMA Fungus">
        <title>Comparative genomic study of the Penicillium genus elucidates a diverse pangenome and 15 lateral gene transfer events.</title>
        <authorList>
            <person name="Petersen C."/>
            <person name="Sorensen T."/>
            <person name="Nielsen M.R."/>
            <person name="Sondergaard T.E."/>
            <person name="Sorensen J.L."/>
            <person name="Fitzpatrick D.A."/>
            <person name="Frisvad J.C."/>
            <person name="Nielsen K.L."/>
        </authorList>
    </citation>
    <scope>NUCLEOTIDE SEQUENCE</scope>
    <source>
        <strain evidence="2">IBT 30069</strain>
    </source>
</reference>
<dbReference type="OrthoDB" id="5426707at2759"/>
<protein>
    <submittedName>
        <fullName evidence="2">Uncharacterized protein</fullName>
    </submittedName>
</protein>
<proteinExistence type="predicted"/>
<keyword evidence="3" id="KW-1185">Reference proteome</keyword>
<sequence length="125" mass="13728">MFYRKPRATKTTTTKPTLMTRLRGPGARKKTVKTTTTTTPHASHRTTKHHHVAHHHKRKVTFGDKVSGAMLKMKGSLTGRPGVKVSDILVVPDYMTVAGANNSAQAAGTRRMHGTDGRGSHYHAY</sequence>
<reference evidence="2" key="1">
    <citation type="submission" date="2022-11" db="EMBL/GenBank/DDBJ databases">
        <authorList>
            <person name="Petersen C."/>
        </authorList>
    </citation>
    <scope>NUCLEOTIDE SEQUENCE</scope>
    <source>
        <strain evidence="2">IBT 30069</strain>
    </source>
</reference>
<evidence type="ECO:0000256" key="1">
    <source>
        <dbReference type="SAM" id="MobiDB-lite"/>
    </source>
</evidence>
<accession>A0A9W9ESR4</accession>
<feature type="region of interest" description="Disordered" evidence="1">
    <location>
        <begin position="102"/>
        <end position="125"/>
    </location>
</feature>
<feature type="compositionally biased region" description="Basic residues" evidence="1">
    <location>
        <begin position="42"/>
        <end position="52"/>
    </location>
</feature>
<feature type="region of interest" description="Disordered" evidence="1">
    <location>
        <begin position="24"/>
        <end position="52"/>
    </location>
</feature>
<dbReference type="EMBL" id="JAPQKH010000007">
    <property type="protein sequence ID" value="KAJ5087159.1"/>
    <property type="molecule type" value="Genomic_DNA"/>
</dbReference>
<organism evidence="2 3">
    <name type="scientific">Penicillium angulare</name>
    <dbReference type="NCBI Taxonomy" id="116970"/>
    <lineage>
        <taxon>Eukaryota</taxon>
        <taxon>Fungi</taxon>
        <taxon>Dikarya</taxon>
        <taxon>Ascomycota</taxon>
        <taxon>Pezizomycotina</taxon>
        <taxon>Eurotiomycetes</taxon>
        <taxon>Eurotiomycetidae</taxon>
        <taxon>Eurotiales</taxon>
        <taxon>Aspergillaceae</taxon>
        <taxon>Penicillium</taxon>
    </lineage>
</organism>
<dbReference type="AlphaFoldDB" id="A0A9W9ESR4"/>
<dbReference type="Proteomes" id="UP001149165">
    <property type="component" value="Unassembled WGS sequence"/>
</dbReference>
<comment type="caution">
    <text evidence="2">The sequence shown here is derived from an EMBL/GenBank/DDBJ whole genome shotgun (WGS) entry which is preliminary data.</text>
</comment>
<gene>
    <name evidence="2" type="ORF">N7456_010775</name>
</gene>
<name>A0A9W9ESR4_9EURO</name>
<evidence type="ECO:0000313" key="3">
    <source>
        <dbReference type="Proteomes" id="UP001149165"/>
    </source>
</evidence>
<evidence type="ECO:0000313" key="2">
    <source>
        <dbReference type="EMBL" id="KAJ5087159.1"/>
    </source>
</evidence>